<accession>A0ACB8M061</accession>
<protein>
    <submittedName>
        <fullName evidence="1">Protein DJ-1</fullName>
    </submittedName>
</protein>
<keyword evidence="2" id="KW-1185">Reference proteome</keyword>
<reference evidence="2" key="1">
    <citation type="journal article" date="2023" name="Hortic. Res.">
        <title>A chromosome-level phased genome enabling allele-level studies in sweet orange: a case study on citrus Huanglongbing tolerance.</title>
        <authorList>
            <person name="Wu B."/>
            <person name="Yu Q."/>
            <person name="Deng Z."/>
            <person name="Duan Y."/>
            <person name="Luo F."/>
            <person name="Gmitter F. Jr."/>
        </authorList>
    </citation>
    <scope>NUCLEOTIDE SEQUENCE [LARGE SCALE GENOMIC DNA]</scope>
    <source>
        <strain evidence="2">cv. Valencia</strain>
    </source>
</reference>
<dbReference type="EMBL" id="CM039172">
    <property type="protein sequence ID" value="KAH9778903.1"/>
    <property type="molecule type" value="Genomic_DNA"/>
</dbReference>
<evidence type="ECO:0000313" key="2">
    <source>
        <dbReference type="Proteomes" id="UP000829398"/>
    </source>
</evidence>
<evidence type="ECO:0000313" key="1">
    <source>
        <dbReference type="EMBL" id="KAH9778903.1"/>
    </source>
</evidence>
<name>A0ACB8M061_CITSI</name>
<gene>
    <name evidence="1" type="ORF">KPL71_007511</name>
</gene>
<proteinExistence type="predicted"/>
<organism evidence="1 2">
    <name type="scientific">Citrus sinensis</name>
    <name type="common">Sweet orange</name>
    <name type="synonym">Citrus aurantium var. sinensis</name>
    <dbReference type="NCBI Taxonomy" id="2711"/>
    <lineage>
        <taxon>Eukaryota</taxon>
        <taxon>Viridiplantae</taxon>
        <taxon>Streptophyta</taxon>
        <taxon>Embryophyta</taxon>
        <taxon>Tracheophyta</taxon>
        <taxon>Spermatophyta</taxon>
        <taxon>Magnoliopsida</taxon>
        <taxon>eudicotyledons</taxon>
        <taxon>Gunneridae</taxon>
        <taxon>Pentapetalae</taxon>
        <taxon>rosids</taxon>
        <taxon>malvids</taxon>
        <taxon>Sapindales</taxon>
        <taxon>Rutaceae</taxon>
        <taxon>Aurantioideae</taxon>
        <taxon>Citrus</taxon>
    </lineage>
</organism>
<comment type="caution">
    <text evidence="1">The sequence shown here is derived from an EMBL/GenBank/DDBJ whole genome shotgun (WGS) entry which is preliminary data.</text>
</comment>
<sequence>MSSTSKKVLVPVANGSEPIESVITIDVLRRSGADVTVASVEKQLRVDACHGVKIVADALVSDCRDAVFDLIALPGGMPGATNLKESEVLESIVKKQASAGRLYAAVCASPAVALGSWGLLKGLKHVESRVQQDGKVVTSRGPGTTMEFAVALVEQLYGKEKADEVSGPLVMRANHGDEYTIAEFNPIQWTFDNSPQILVPIANGSEEMEAVIIIDILRRAKANVVVASVEDKLEILASRQVKLVADMLIDEAAKLSYDLIVLPGGLGGAQAFAKSEKLVNMLKKQKESNRPYGAICASPALVLEPHGLLKGKKATAFPAMCNKLSDQSEIENRVVVDGNLITSRGPGTSMEFALAIVEKFFGRNKALELAKILLFTRT</sequence>
<dbReference type="Proteomes" id="UP000829398">
    <property type="component" value="Chromosome 3"/>
</dbReference>